<sequence>KQIYIYIHAKLTNTAQKASARAIITEPMKEADTLQEKYEEAQRASASAHKKAIEDILTAIYGDKDKKYTEGGFGTKRNSCSPTTGGNRAVGKKGTGRHDFPVQKKTSGDATECGGNNAHQVSGGITCDRPFQTGHSKTDPNVRTEQQPARNIPQHAWAVARSPDWRRNSLYLWKIQKQPMRLRHRQKLCKLRSSVKIPGTGIPRKNNVREAIEKLKTGQTASVALRHHHHQLQNLALTARHTYETAKLSTEGTTSPLAPPTLGVVEITETDTTCEKKEIGDKCTTSCREVEGSGENMCKLDKKTNQKAEKNRKTRM</sequence>
<evidence type="ECO:0000256" key="8">
    <source>
        <dbReference type="ARBA" id="ARBA00023288"/>
    </source>
</evidence>
<dbReference type="SUPFAM" id="SSF118251">
    <property type="entry name" value="Variant surface glycoprotein MITAT 1.2, VSG 221, C-terminal domain"/>
    <property type="match status" value="1"/>
</dbReference>
<feature type="region of interest" description="Disordered" evidence="9">
    <location>
        <begin position="78"/>
        <end position="117"/>
    </location>
</feature>
<evidence type="ECO:0000259" key="10">
    <source>
        <dbReference type="Pfam" id="PF13206"/>
    </source>
</evidence>
<proteinExistence type="predicted"/>
<reference evidence="11" key="1">
    <citation type="submission" date="2013-02" db="EMBL/GenBank/DDBJ databases">
        <authorList>
            <person name="Cross G.A.M."/>
            <person name="Kim H.-S."/>
            <person name="Wickstead B."/>
        </authorList>
    </citation>
    <scope>NUCLEOTIDE SEQUENCE</scope>
    <source>
        <strain evidence="11">Lister 427</strain>
    </source>
</reference>
<evidence type="ECO:0000256" key="5">
    <source>
        <dbReference type="ARBA" id="ARBA00022729"/>
    </source>
</evidence>
<evidence type="ECO:0000256" key="2">
    <source>
        <dbReference type="ARBA" id="ARBA00004609"/>
    </source>
</evidence>
<name>M4SY33_9TRYP</name>
<evidence type="ECO:0000256" key="4">
    <source>
        <dbReference type="ARBA" id="ARBA00022622"/>
    </source>
</evidence>
<keyword evidence="5" id="KW-0732">Signal</keyword>
<dbReference type="VEuPathDB" id="TriTrypDB:Tb427_000353000"/>
<evidence type="ECO:0000256" key="1">
    <source>
        <dbReference type="ARBA" id="ARBA00002523"/>
    </source>
</evidence>
<feature type="non-terminal residue" evidence="11">
    <location>
        <position position="1"/>
    </location>
</feature>
<protein>
    <submittedName>
        <fullName evidence="11">Variant surface glycoprotein 3577</fullName>
    </submittedName>
</protein>
<evidence type="ECO:0000256" key="6">
    <source>
        <dbReference type="ARBA" id="ARBA00023136"/>
    </source>
</evidence>
<dbReference type="GO" id="GO:0005886">
    <property type="term" value="C:plasma membrane"/>
    <property type="evidence" value="ECO:0007669"/>
    <property type="project" value="UniProtKB-SubCell"/>
</dbReference>
<comment type="function">
    <text evidence="1">VSG forms a coat on the surface of the parasite. The trypanosome evades the immune response of the host by expressing a series of antigenically distinct VSGs from an estimated 1000 VSG genes.</text>
</comment>
<evidence type="ECO:0000256" key="9">
    <source>
        <dbReference type="SAM" id="MobiDB-lite"/>
    </source>
</evidence>
<dbReference type="GO" id="GO:0098552">
    <property type="term" value="C:side of membrane"/>
    <property type="evidence" value="ECO:0007669"/>
    <property type="project" value="UniProtKB-KW"/>
</dbReference>
<keyword evidence="4" id="KW-0336">GPI-anchor</keyword>
<dbReference type="Pfam" id="PF13206">
    <property type="entry name" value="VSG_B"/>
    <property type="match status" value="1"/>
</dbReference>
<dbReference type="AlphaFoldDB" id="M4SY33"/>
<feature type="domain" description="Trypanosome variant surface glycoprotein B-type N-terminal" evidence="10">
    <location>
        <begin position="9"/>
        <end position="90"/>
    </location>
</feature>
<reference evidence="11" key="2">
    <citation type="journal article" date="2014" name="Mol. Biochem. Parasitol.">
        <title>Capturing the variant surface glycoprotein repertoire (the VSGnome) of Trypanosoma brucei Lister 427.</title>
        <authorList>
            <person name="Cross G.A."/>
            <person name="Kim H.S."/>
            <person name="Wickstead B."/>
        </authorList>
    </citation>
    <scope>NUCLEOTIDE SEQUENCE</scope>
    <source>
        <strain evidence="11">Lister 427</strain>
    </source>
</reference>
<evidence type="ECO:0000256" key="7">
    <source>
        <dbReference type="ARBA" id="ARBA00023180"/>
    </source>
</evidence>
<dbReference type="EMBL" id="KC612171">
    <property type="protein sequence ID" value="AGH59602.1"/>
    <property type="molecule type" value="Genomic_DNA"/>
</dbReference>
<dbReference type="InterPro" id="IPR025932">
    <property type="entry name" value="Trypano_VSG_B_N_dom"/>
</dbReference>
<accession>M4SY33</accession>
<organism evidence="11">
    <name type="scientific">Trypanosoma brucei</name>
    <dbReference type="NCBI Taxonomy" id="5691"/>
    <lineage>
        <taxon>Eukaryota</taxon>
        <taxon>Discoba</taxon>
        <taxon>Euglenozoa</taxon>
        <taxon>Kinetoplastea</taxon>
        <taxon>Metakinetoplastina</taxon>
        <taxon>Trypanosomatida</taxon>
        <taxon>Trypanosomatidae</taxon>
        <taxon>Trypanosoma</taxon>
    </lineage>
</organism>
<evidence type="ECO:0000313" key="11">
    <source>
        <dbReference type="EMBL" id="AGH59602.1"/>
    </source>
</evidence>
<comment type="subcellular location">
    <subcellularLocation>
        <location evidence="2">Cell membrane</location>
        <topology evidence="2">Lipid-anchor</topology>
        <topology evidence="2">GPI-anchor</topology>
    </subcellularLocation>
</comment>
<keyword evidence="3" id="KW-1003">Cell membrane</keyword>
<keyword evidence="8" id="KW-0449">Lipoprotein</keyword>
<keyword evidence="6" id="KW-0472">Membrane</keyword>
<dbReference type="InterPro" id="IPR027446">
    <property type="entry name" value="VSG_C_dom_sf"/>
</dbReference>
<keyword evidence="7" id="KW-0325">Glycoprotein</keyword>
<evidence type="ECO:0000256" key="3">
    <source>
        <dbReference type="ARBA" id="ARBA00022475"/>
    </source>
</evidence>